<dbReference type="PANTHER" id="PTHR21624">
    <property type="entry name" value="STEROL DESATURASE-RELATED PROTEIN"/>
    <property type="match status" value="1"/>
</dbReference>
<dbReference type="GO" id="GO:0050479">
    <property type="term" value="F:glyceryl-ether monooxygenase activity"/>
    <property type="evidence" value="ECO:0007669"/>
    <property type="project" value="TreeGrafter"/>
</dbReference>
<sequence>MSSFVEQVGSFFYIINPNTTTFEHVEEVPNYVNDAVPVFISFLVLELLVGFATGKKIARFNDGITSLGHGLVYEACKWFFYFGEVLQKARGMSSWSDSLRAVFYGPGWVPGAPRLGDPDAFPDVKAPRAKYDPQVPLWNVWYCIVHLFLALVFQQLLHARVMVFPWYTTAAYLFFIFLTVGCVGGMQDGSWWAPYLETLRCFLYVLYAHHAHVTPYPVVDGALVACFLLGFFVWLRHDLEGVVGGTTSLKSERKLVKSG</sequence>
<dbReference type="OrthoDB" id="6354873at2759"/>
<feature type="domain" description="Alkylglycerol monooxygenase C-terminal" evidence="10">
    <location>
        <begin position="142"/>
        <end position="216"/>
    </location>
</feature>
<reference evidence="11 12" key="2">
    <citation type="submission" date="2019-01" db="EMBL/GenBank/DDBJ databases">
        <title>The decoding of complex shrimp genome reveals the adaptation for benthos swimmer, frequently molting mechanism and breeding impact on genome.</title>
        <authorList>
            <person name="Sun Y."/>
            <person name="Gao Y."/>
            <person name="Yu Y."/>
        </authorList>
    </citation>
    <scope>NUCLEOTIDE SEQUENCE [LARGE SCALE GENOMIC DNA]</scope>
    <source>
        <tissue evidence="11">Muscle</tissue>
    </source>
</reference>
<evidence type="ECO:0000256" key="1">
    <source>
        <dbReference type="ARBA" id="ARBA00001962"/>
    </source>
</evidence>
<reference evidence="11 12" key="1">
    <citation type="submission" date="2018-04" db="EMBL/GenBank/DDBJ databases">
        <authorList>
            <person name="Zhang X."/>
            <person name="Yuan J."/>
            <person name="Li F."/>
            <person name="Xiang J."/>
        </authorList>
    </citation>
    <scope>NUCLEOTIDE SEQUENCE [LARGE SCALE GENOMIC DNA]</scope>
    <source>
        <tissue evidence="11">Muscle</tissue>
    </source>
</reference>
<proteinExistence type="predicted"/>
<feature type="transmembrane region" description="Helical" evidence="9">
    <location>
        <begin position="137"/>
        <end position="157"/>
    </location>
</feature>
<accession>A0A3R7PY42</accession>
<evidence type="ECO:0000256" key="3">
    <source>
        <dbReference type="ARBA" id="ARBA00022692"/>
    </source>
</evidence>
<keyword evidence="3 9" id="KW-0812">Transmembrane</keyword>
<evidence type="ECO:0000259" key="10">
    <source>
        <dbReference type="Pfam" id="PF24858"/>
    </source>
</evidence>
<dbReference type="InterPro" id="IPR056853">
    <property type="entry name" value="AGMP_C"/>
</dbReference>
<feature type="transmembrane region" description="Helical" evidence="9">
    <location>
        <begin position="191"/>
        <end position="210"/>
    </location>
</feature>
<evidence type="ECO:0000256" key="8">
    <source>
        <dbReference type="ARBA" id="ARBA00023136"/>
    </source>
</evidence>
<name>A0A3R7PY42_PENVA</name>
<feature type="transmembrane region" description="Helical" evidence="9">
    <location>
        <begin position="216"/>
        <end position="235"/>
    </location>
</feature>
<evidence type="ECO:0000256" key="7">
    <source>
        <dbReference type="ARBA" id="ARBA00023004"/>
    </source>
</evidence>
<organism evidence="11 12">
    <name type="scientific">Penaeus vannamei</name>
    <name type="common">Whiteleg shrimp</name>
    <name type="synonym">Litopenaeus vannamei</name>
    <dbReference type="NCBI Taxonomy" id="6689"/>
    <lineage>
        <taxon>Eukaryota</taxon>
        <taxon>Metazoa</taxon>
        <taxon>Ecdysozoa</taxon>
        <taxon>Arthropoda</taxon>
        <taxon>Crustacea</taxon>
        <taxon>Multicrustacea</taxon>
        <taxon>Malacostraca</taxon>
        <taxon>Eumalacostraca</taxon>
        <taxon>Eucarida</taxon>
        <taxon>Decapoda</taxon>
        <taxon>Dendrobranchiata</taxon>
        <taxon>Penaeoidea</taxon>
        <taxon>Penaeidae</taxon>
        <taxon>Penaeus</taxon>
    </lineage>
</organism>
<keyword evidence="4" id="KW-0256">Endoplasmic reticulum</keyword>
<dbReference type="GO" id="GO:0005789">
    <property type="term" value="C:endoplasmic reticulum membrane"/>
    <property type="evidence" value="ECO:0007669"/>
    <property type="project" value="UniProtKB-SubCell"/>
</dbReference>
<keyword evidence="6" id="KW-0560">Oxidoreductase</keyword>
<evidence type="ECO:0000256" key="2">
    <source>
        <dbReference type="ARBA" id="ARBA00004477"/>
    </source>
</evidence>
<evidence type="ECO:0000313" key="12">
    <source>
        <dbReference type="Proteomes" id="UP000283509"/>
    </source>
</evidence>
<evidence type="ECO:0000256" key="9">
    <source>
        <dbReference type="SAM" id="Phobius"/>
    </source>
</evidence>
<comment type="caution">
    <text evidence="11">The sequence shown here is derived from an EMBL/GenBank/DDBJ whole genome shotgun (WGS) entry which is preliminary data.</text>
</comment>
<keyword evidence="12" id="KW-1185">Reference proteome</keyword>
<evidence type="ECO:0000256" key="4">
    <source>
        <dbReference type="ARBA" id="ARBA00022824"/>
    </source>
</evidence>
<dbReference type="Proteomes" id="UP000283509">
    <property type="component" value="Unassembled WGS sequence"/>
</dbReference>
<protein>
    <submittedName>
        <fullName evidence="11">Putative alkylglycerol monooxygenase</fullName>
    </submittedName>
</protein>
<evidence type="ECO:0000313" key="11">
    <source>
        <dbReference type="EMBL" id="ROT80722.1"/>
    </source>
</evidence>
<keyword evidence="11" id="KW-0503">Monooxygenase</keyword>
<keyword evidence="5 9" id="KW-1133">Transmembrane helix</keyword>
<dbReference type="EMBL" id="QCYY01001081">
    <property type="protein sequence ID" value="ROT80722.1"/>
    <property type="molecule type" value="Genomic_DNA"/>
</dbReference>
<keyword evidence="8 9" id="KW-0472">Membrane</keyword>
<keyword evidence="7" id="KW-0408">Iron</keyword>
<feature type="transmembrane region" description="Helical" evidence="9">
    <location>
        <begin position="163"/>
        <end position="184"/>
    </location>
</feature>
<comment type="subcellular location">
    <subcellularLocation>
        <location evidence="2">Endoplasmic reticulum membrane</location>
        <topology evidence="2">Multi-pass membrane protein</topology>
    </subcellularLocation>
</comment>
<dbReference type="InterPro" id="IPR051689">
    <property type="entry name" value="Sterol_desaturase/TMEM195"/>
</dbReference>
<dbReference type="PANTHER" id="PTHR21624:SF1">
    <property type="entry name" value="ALKYLGLYCEROL MONOOXYGENASE"/>
    <property type="match status" value="1"/>
</dbReference>
<dbReference type="AlphaFoldDB" id="A0A3R7PY42"/>
<dbReference type="GO" id="GO:0006643">
    <property type="term" value="P:membrane lipid metabolic process"/>
    <property type="evidence" value="ECO:0007669"/>
    <property type="project" value="TreeGrafter"/>
</dbReference>
<dbReference type="STRING" id="6689.A0A3R7PY42"/>
<evidence type="ECO:0000256" key="6">
    <source>
        <dbReference type="ARBA" id="ARBA00023002"/>
    </source>
</evidence>
<feature type="transmembrane region" description="Helical" evidence="9">
    <location>
        <begin position="35"/>
        <end position="54"/>
    </location>
</feature>
<dbReference type="Pfam" id="PF24858">
    <property type="entry name" value="AGMP_C"/>
    <property type="match status" value="1"/>
</dbReference>
<gene>
    <name evidence="11" type="ORF">C7M84_000537</name>
</gene>
<evidence type="ECO:0000256" key="5">
    <source>
        <dbReference type="ARBA" id="ARBA00022989"/>
    </source>
</evidence>
<comment type="cofactor">
    <cofactor evidence="1">
        <name>Fe cation</name>
        <dbReference type="ChEBI" id="CHEBI:24875"/>
    </cofactor>
</comment>